<sequence>MAEDILCYVTNNTSDSYSPTTNLEHGEEDPLAAQTIAANSGQTLVFSFKKTPGAAHGVTGYVTYTLTDGTVLTFTFNNPHDQEGTAGSSNVYFYAGLTNVPSSGTLYVVSCSANLDGQSLSATDPPIGTVLTVYVTISLNI</sequence>
<comment type="caution">
    <text evidence="1">The sequence shown here is derived from an EMBL/GenBank/DDBJ whole genome shotgun (WGS) entry which is preliminary data.</text>
</comment>
<keyword evidence="2" id="KW-1185">Reference proteome</keyword>
<evidence type="ECO:0000313" key="1">
    <source>
        <dbReference type="EMBL" id="MVT10338.1"/>
    </source>
</evidence>
<protein>
    <submittedName>
        <fullName evidence="1">Uncharacterized protein</fullName>
    </submittedName>
</protein>
<organism evidence="1 2">
    <name type="scientific">Chitinophaga tropicalis</name>
    <dbReference type="NCBI Taxonomy" id="2683588"/>
    <lineage>
        <taxon>Bacteria</taxon>
        <taxon>Pseudomonadati</taxon>
        <taxon>Bacteroidota</taxon>
        <taxon>Chitinophagia</taxon>
        <taxon>Chitinophagales</taxon>
        <taxon>Chitinophagaceae</taxon>
        <taxon>Chitinophaga</taxon>
    </lineage>
</organism>
<dbReference type="RefSeq" id="WP_157307783.1">
    <property type="nucleotide sequence ID" value="NZ_WRXN01000008.1"/>
</dbReference>
<dbReference type="EMBL" id="WRXN01000008">
    <property type="protein sequence ID" value="MVT10338.1"/>
    <property type="molecule type" value="Genomic_DNA"/>
</dbReference>
<dbReference type="Proteomes" id="UP000461730">
    <property type="component" value="Unassembled WGS sequence"/>
</dbReference>
<proteinExistence type="predicted"/>
<dbReference type="AlphaFoldDB" id="A0A7K1U7L3"/>
<name>A0A7K1U7L3_9BACT</name>
<evidence type="ECO:0000313" key="2">
    <source>
        <dbReference type="Proteomes" id="UP000461730"/>
    </source>
</evidence>
<accession>A0A7K1U7L3</accession>
<dbReference type="SUPFAM" id="SSF63724">
    <property type="entry name" value="Cytolysin/lectin"/>
    <property type="match status" value="1"/>
</dbReference>
<dbReference type="Gene3D" id="2.60.270.50">
    <property type="match status" value="1"/>
</dbReference>
<dbReference type="InterPro" id="IPR015926">
    <property type="entry name" value="Cytolysin/lectin"/>
</dbReference>
<gene>
    <name evidence="1" type="ORF">GO493_18845</name>
</gene>
<reference evidence="1 2" key="1">
    <citation type="submission" date="2019-12" db="EMBL/GenBank/DDBJ databases">
        <title>Chitinophaga sp. strain ysch24 (GDMCC 1.1355), whole genome shotgun sequence.</title>
        <authorList>
            <person name="Zhang X."/>
        </authorList>
    </citation>
    <scope>NUCLEOTIDE SEQUENCE [LARGE SCALE GENOMIC DNA]</scope>
    <source>
        <strain evidence="2">ysch24</strain>
    </source>
</reference>